<evidence type="ECO:0000313" key="2">
    <source>
        <dbReference type="EMBL" id="MCI52598.1"/>
    </source>
</evidence>
<organism evidence="2 3">
    <name type="scientific">Trifolium medium</name>
    <dbReference type="NCBI Taxonomy" id="97028"/>
    <lineage>
        <taxon>Eukaryota</taxon>
        <taxon>Viridiplantae</taxon>
        <taxon>Streptophyta</taxon>
        <taxon>Embryophyta</taxon>
        <taxon>Tracheophyta</taxon>
        <taxon>Spermatophyta</taxon>
        <taxon>Magnoliopsida</taxon>
        <taxon>eudicotyledons</taxon>
        <taxon>Gunneridae</taxon>
        <taxon>Pentapetalae</taxon>
        <taxon>rosids</taxon>
        <taxon>fabids</taxon>
        <taxon>Fabales</taxon>
        <taxon>Fabaceae</taxon>
        <taxon>Papilionoideae</taxon>
        <taxon>50 kb inversion clade</taxon>
        <taxon>NPAAA clade</taxon>
        <taxon>Hologalegina</taxon>
        <taxon>IRL clade</taxon>
        <taxon>Trifolieae</taxon>
        <taxon>Trifolium</taxon>
    </lineage>
</organism>
<dbReference type="Proteomes" id="UP000265520">
    <property type="component" value="Unassembled WGS sequence"/>
</dbReference>
<accession>A0A392SUQ2</accession>
<dbReference type="AlphaFoldDB" id="A0A392SUQ2"/>
<evidence type="ECO:0000256" key="1">
    <source>
        <dbReference type="SAM" id="MobiDB-lite"/>
    </source>
</evidence>
<evidence type="ECO:0000313" key="3">
    <source>
        <dbReference type="Proteomes" id="UP000265520"/>
    </source>
</evidence>
<feature type="non-terminal residue" evidence="2">
    <location>
        <position position="98"/>
    </location>
</feature>
<keyword evidence="3" id="KW-1185">Reference proteome</keyword>
<name>A0A392SUQ2_9FABA</name>
<dbReference type="EMBL" id="LXQA010449640">
    <property type="protein sequence ID" value="MCI52598.1"/>
    <property type="molecule type" value="Genomic_DNA"/>
</dbReference>
<sequence>GIIITRDDIVQVSPVKRRQNSGDFEDDQPVSEDKDTGGTEGASDAQIVKEKEKRKRTAVFESERVIKKPRTQKKKEQKVVRKLMIHEEDDEETDEEPL</sequence>
<feature type="region of interest" description="Disordered" evidence="1">
    <location>
        <begin position="1"/>
        <end position="54"/>
    </location>
</feature>
<comment type="caution">
    <text evidence="2">The sequence shown here is derived from an EMBL/GenBank/DDBJ whole genome shotgun (WGS) entry which is preliminary data.</text>
</comment>
<proteinExistence type="predicted"/>
<reference evidence="2 3" key="1">
    <citation type="journal article" date="2018" name="Front. Plant Sci.">
        <title>Red Clover (Trifolium pratense) and Zigzag Clover (T. medium) - A Picture of Genomic Similarities and Differences.</title>
        <authorList>
            <person name="Dluhosova J."/>
            <person name="Istvanek J."/>
            <person name="Nedelnik J."/>
            <person name="Repkova J."/>
        </authorList>
    </citation>
    <scope>NUCLEOTIDE SEQUENCE [LARGE SCALE GENOMIC DNA]</scope>
    <source>
        <strain evidence="3">cv. 10/8</strain>
        <tissue evidence="2">Leaf</tissue>
    </source>
</reference>
<feature type="non-terminal residue" evidence="2">
    <location>
        <position position="1"/>
    </location>
</feature>
<protein>
    <submittedName>
        <fullName evidence="2">Uncharacterized protein</fullName>
    </submittedName>
</protein>